<evidence type="ECO:0000259" key="5">
    <source>
        <dbReference type="Pfam" id="PF09273"/>
    </source>
</evidence>
<dbReference type="SUPFAM" id="SSF81822">
    <property type="entry name" value="RuBisCo LSMT C-terminal, substrate-binding domain"/>
    <property type="match status" value="1"/>
</dbReference>
<name>A0A7S4N6N3_GUITH</name>
<dbReference type="PANTHER" id="PTHR13271">
    <property type="entry name" value="UNCHARACTERIZED PUTATIVE METHYLTRANSFERASE"/>
    <property type="match status" value="1"/>
</dbReference>
<dbReference type="CDD" id="cd10527">
    <property type="entry name" value="SET_LSMT"/>
    <property type="match status" value="1"/>
</dbReference>
<dbReference type="Pfam" id="PF09273">
    <property type="entry name" value="Rubis-subs-bind"/>
    <property type="match status" value="1"/>
</dbReference>
<evidence type="ECO:0000256" key="1">
    <source>
        <dbReference type="ARBA" id="ARBA00022603"/>
    </source>
</evidence>
<evidence type="ECO:0000313" key="6">
    <source>
        <dbReference type="EMBL" id="CAE2269370.1"/>
    </source>
</evidence>
<protein>
    <recommendedName>
        <fullName evidence="5">Rubisco LSMT substrate-binding domain-containing protein</fullName>
    </recommendedName>
</protein>
<evidence type="ECO:0000256" key="2">
    <source>
        <dbReference type="ARBA" id="ARBA00022679"/>
    </source>
</evidence>
<reference evidence="6" key="1">
    <citation type="submission" date="2021-01" db="EMBL/GenBank/DDBJ databases">
        <authorList>
            <person name="Corre E."/>
            <person name="Pelletier E."/>
            <person name="Niang G."/>
            <person name="Scheremetjew M."/>
            <person name="Finn R."/>
            <person name="Kale V."/>
            <person name="Holt S."/>
            <person name="Cochrane G."/>
            <person name="Meng A."/>
            <person name="Brown T."/>
            <person name="Cohen L."/>
        </authorList>
    </citation>
    <scope>NUCLEOTIDE SEQUENCE</scope>
    <source>
        <strain evidence="6">CCMP 2712</strain>
    </source>
</reference>
<keyword evidence="3" id="KW-0949">S-adenosyl-L-methionine</keyword>
<dbReference type="GO" id="GO:0016279">
    <property type="term" value="F:protein-lysine N-methyltransferase activity"/>
    <property type="evidence" value="ECO:0007669"/>
    <property type="project" value="TreeGrafter"/>
</dbReference>
<sequence length="345" mass="40613">MGTTAKDDIADGELYIAIPDHMLMGPERVEPGSRLDKKLMKIVKSQSISMQEQRRLLSEKNKVLMYFLLQMYNPKKESFWKPYFDIMPTNLTSPIFWSEDELQELAGSEVSNMARIEKKRLRAMYDELRERIFKHDRKTFLKQAFTLKNWFWANGLYDSRVIQLNRQTGHGNVPTFIPLIDMVNCIESQDKTFIQYDKKLRAAVMYADRAVSRGVQVFESYGNKSNYEYLLYNGFVMEDNPNDCVYISFPSSNARDVRQFCVSTTEIPYQVREWAKSQSKDAKSYLIKHIEEKRRGYRTTIAEDNELLSRTIRENHELAVRLRRHEKMSLDKIIENLNRGALQCC</sequence>
<dbReference type="InterPro" id="IPR050600">
    <property type="entry name" value="SETD3_SETD6_MTase"/>
</dbReference>
<dbReference type="GO" id="GO:0032259">
    <property type="term" value="P:methylation"/>
    <property type="evidence" value="ECO:0007669"/>
    <property type="project" value="UniProtKB-KW"/>
</dbReference>
<dbReference type="InterPro" id="IPR015353">
    <property type="entry name" value="Rubisco_LSMT_subst-bd"/>
</dbReference>
<feature type="domain" description="Rubisco LSMT substrate-binding" evidence="5">
    <location>
        <begin position="280"/>
        <end position="328"/>
    </location>
</feature>
<gene>
    <name evidence="6" type="ORF">GTHE00462_LOCUS6642</name>
</gene>
<dbReference type="InterPro" id="IPR036464">
    <property type="entry name" value="Rubisco_LSMT_subst-bd_sf"/>
</dbReference>
<keyword evidence="4" id="KW-0175">Coiled coil</keyword>
<dbReference type="Gene3D" id="3.90.1410.10">
    <property type="entry name" value="set domain protein methyltransferase, domain 1"/>
    <property type="match status" value="1"/>
</dbReference>
<dbReference type="Gene3D" id="3.90.1420.10">
    <property type="entry name" value="Rubisco LSMT, substrate-binding domain"/>
    <property type="match status" value="1"/>
</dbReference>
<dbReference type="SUPFAM" id="SSF82199">
    <property type="entry name" value="SET domain"/>
    <property type="match status" value="1"/>
</dbReference>
<dbReference type="InterPro" id="IPR046341">
    <property type="entry name" value="SET_dom_sf"/>
</dbReference>
<dbReference type="EMBL" id="HBKN01008479">
    <property type="protein sequence ID" value="CAE2269370.1"/>
    <property type="molecule type" value="Transcribed_RNA"/>
</dbReference>
<organism evidence="6">
    <name type="scientific">Guillardia theta</name>
    <name type="common">Cryptophyte</name>
    <name type="synonym">Cryptomonas phi</name>
    <dbReference type="NCBI Taxonomy" id="55529"/>
    <lineage>
        <taxon>Eukaryota</taxon>
        <taxon>Cryptophyceae</taxon>
        <taxon>Pyrenomonadales</taxon>
        <taxon>Geminigeraceae</taxon>
        <taxon>Guillardia</taxon>
    </lineage>
</organism>
<evidence type="ECO:0000256" key="4">
    <source>
        <dbReference type="SAM" id="Coils"/>
    </source>
</evidence>
<evidence type="ECO:0000256" key="3">
    <source>
        <dbReference type="ARBA" id="ARBA00022691"/>
    </source>
</evidence>
<feature type="coiled-coil region" evidence="4">
    <location>
        <begin position="111"/>
        <end position="138"/>
    </location>
</feature>
<proteinExistence type="predicted"/>
<keyword evidence="2" id="KW-0808">Transferase</keyword>
<dbReference type="PANTHER" id="PTHR13271:SF121">
    <property type="entry name" value="SET DOMAIN-CONTAINING PROTEIN"/>
    <property type="match status" value="1"/>
</dbReference>
<keyword evidence="1" id="KW-0489">Methyltransferase</keyword>
<accession>A0A7S4N6N3</accession>
<dbReference type="AlphaFoldDB" id="A0A7S4N6N3"/>